<dbReference type="Proteomes" id="UP000033562">
    <property type="component" value="Unassembled WGS sequence"/>
</dbReference>
<dbReference type="STRING" id="1359163.NLO413_0144"/>
<organism evidence="2 3">
    <name type="scientific">Candidatus Neoehrlichia procyonis str. RAC413</name>
    <dbReference type="NCBI Taxonomy" id="1359163"/>
    <lineage>
        <taxon>Bacteria</taxon>
        <taxon>Pseudomonadati</taxon>
        <taxon>Pseudomonadota</taxon>
        <taxon>Alphaproteobacteria</taxon>
        <taxon>Rickettsiales</taxon>
        <taxon>Anaplasmataceae</taxon>
        <taxon>Candidatus Neoehrlichia</taxon>
    </lineage>
</organism>
<dbReference type="AlphaFoldDB" id="A0A0F3NL71"/>
<protein>
    <submittedName>
        <fullName evidence="2">Putative membrane protein</fullName>
    </submittedName>
</protein>
<keyword evidence="3" id="KW-1185">Reference proteome</keyword>
<keyword evidence="1" id="KW-1133">Transmembrane helix</keyword>
<accession>A0A0F3NL71</accession>
<name>A0A0F3NL71_9RICK</name>
<feature type="transmembrane region" description="Helical" evidence="1">
    <location>
        <begin position="30"/>
        <end position="47"/>
    </location>
</feature>
<evidence type="ECO:0000313" key="3">
    <source>
        <dbReference type="Proteomes" id="UP000033562"/>
    </source>
</evidence>
<gene>
    <name evidence="2" type="ORF">NLO413_0144</name>
</gene>
<comment type="caution">
    <text evidence="2">The sequence shown here is derived from an EMBL/GenBank/DDBJ whole genome shotgun (WGS) entry which is preliminary data.</text>
</comment>
<proteinExistence type="predicted"/>
<keyword evidence="1" id="KW-0812">Transmembrane</keyword>
<feature type="transmembrane region" description="Helical" evidence="1">
    <location>
        <begin position="7"/>
        <end position="24"/>
    </location>
</feature>
<dbReference type="EMBL" id="LANX01000001">
    <property type="protein sequence ID" value="KJV68780.1"/>
    <property type="molecule type" value="Genomic_DNA"/>
</dbReference>
<reference evidence="2 3" key="1">
    <citation type="submission" date="2015-02" db="EMBL/GenBank/DDBJ databases">
        <title>Genome Sequencing of Rickettsiales.</title>
        <authorList>
            <person name="Daugherty S.C."/>
            <person name="Su Q."/>
            <person name="Abolude K."/>
            <person name="Beier-Sexton M."/>
            <person name="Carlyon J.A."/>
            <person name="Carter R."/>
            <person name="Day N.P."/>
            <person name="Dumler S.J."/>
            <person name="Dyachenko V."/>
            <person name="Godinez A."/>
            <person name="Kurtti T.J."/>
            <person name="Lichay M."/>
            <person name="Mullins K.E."/>
            <person name="Ott S."/>
            <person name="Pappas-Brown V."/>
            <person name="Paris D.H."/>
            <person name="Patel P."/>
            <person name="Richards A.L."/>
            <person name="Sadzewicz L."/>
            <person name="Sears K."/>
            <person name="Seidman D."/>
            <person name="Sengamalay N."/>
            <person name="Stenos J."/>
            <person name="Tallon L.J."/>
            <person name="Vincent G."/>
            <person name="Fraser C.M."/>
            <person name="Munderloh U."/>
            <person name="Dunning-Hotopp J.C."/>
        </authorList>
    </citation>
    <scope>NUCLEOTIDE SEQUENCE [LARGE SCALE GENOMIC DNA]</scope>
    <source>
        <strain evidence="2 3">RAC413</strain>
    </source>
</reference>
<sequence>MCFIASICFCGRGIFLICMVIIVVNDRWCGYLSTGFITYFLLCIMACKKN</sequence>
<evidence type="ECO:0000313" key="2">
    <source>
        <dbReference type="EMBL" id="KJV68780.1"/>
    </source>
</evidence>
<keyword evidence="1" id="KW-0472">Membrane</keyword>
<evidence type="ECO:0000256" key="1">
    <source>
        <dbReference type="SAM" id="Phobius"/>
    </source>
</evidence>